<organism evidence="1 2">
    <name type="scientific">Sellimonas caecigallum</name>
    <dbReference type="NCBI Taxonomy" id="2592333"/>
    <lineage>
        <taxon>Bacteria</taxon>
        <taxon>Bacillati</taxon>
        <taxon>Bacillota</taxon>
        <taxon>Clostridia</taxon>
        <taxon>Lachnospirales</taxon>
        <taxon>Lachnospiraceae</taxon>
        <taxon>Sellimonas</taxon>
    </lineage>
</organism>
<protein>
    <submittedName>
        <fullName evidence="1">Uncharacterized protein</fullName>
    </submittedName>
</protein>
<dbReference type="RefSeq" id="WP_221920328.1">
    <property type="nucleotide sequence ID" value="NZ_CP173660.1"/>
</dbReference>
<dbReference type="EMBL" id="VIRV01000026">
    <property type="protein sequence ID" value="MBY0759797.1"/>
    <property type="molecule type" value="Genomic_DNA"/>
</dbReference>
<reference evidence="1 2" key="1">
    <citation type="journal article" date="2020" name="New Microbes New Infect">
        <title>Sellimonas caecigallum sp. nov., description and genome sequence of a new member of the Sellimonas genus isolated from the cecum of feral chicken.</title>
        <authorList>
            <person name="Wongkuna S."/>
            <person name="Ghimire S."/>
            <person name="Antony L."/>
            <person name="Chankhamhaengdecha S."/>
            <person name="Janvilisri T."/>
            <person name="Scaria J."/>
        </authorList>
    </citation>
    <scope>NUCLEOTIDE SEQUENCE [LARGE SCALE GENOMIC DNA]</scope>
    <source>
        <strain evidence="1 2">SW451</strain>
    </source>
</reference>
<name>A0ABS7LAZ2_9FIRM</name>
<evidence type="ECO:0000313" key="1">
    <source>
        <dbReference type="EMBL" id="MBY0759797.1"/>
    </source>
</evidence>
<accession>A0ABS7LAZ2</accession>
<comment type="caution">
    <text evidence="1">The sequence shown here is derived from an EMBL/GenBank/DDBJ whole genome shotgun (WGS) entry which is preliminary data.</text>
</comment>
<gene>
    <name evidence="1" type="ORF">FLB61_12020</name>
</gene>
<sequence length="250" mass="29022">MRVPRLRTVNKAVAPFDLNKFPAKFIDTLAKEIVYMMATKSSMSLEGNEWEQIFAECVGAEWKPSNVGLDDVVLDNCCWGAKTVFGANNIEKQQTVRLISGRNSPTYSYGVDSITSENPDEIGRLVLDIWNERVSAVRQIYKFVRTVVLVKSKDYSDYLVFEFDTIRYDPELYRFEWNARMNLEGYEKSSGKHKFTWQPSGSQFTIIEDIPDKRLHISLRKPEKVDKETILRAVNFDNSWYHIVSDHIEK</sequence>
<proteinExistence type="predicted"/>
<keyword evidence="2" id="KW-1185">Reference proteome</keyword>
<evidence type="ECO:0000313" key="2">
    <source>
        <dbReference type="Proteomes" id="UP000779049"/>
    </source>
</evidence>
<dbReference type="Proteomes" id="UP000779049">
    <property type="component" value="Unassembled WGS sequence"/>
</dbReference>